<evidence type="ECO:0000256" key="2">
    <source>
        <dbReference type="ARBA" id="ARBA00023015"/>
    </source>
</evidence>
<gene>
    <name evidence="8" type="ORF">ACFSJD_28485</name>
</gene>
<dbReference type="PANTHER" id="PTHR43133">
    <property type="entry name" value="RNA POLYMERASE ECF-TYPE SIGMA FACTO"/>
    <property type="match status" value="1"/>
</dbReference>
<dbReference type="Gene3D" id="1.10.10.10">
    <property type="entry name" value="Winged helix-like DNA-binding domain superfamily/Winged helix DNA-binding domain"/>
    <property type="match status" value="1"/>
</dbReference>
<comment type="caution">
    <text evidence="8">The sequence shown here is derived from an EMBL/GenBank/DDBJ whole genome shotgun (WGS) entry which is preliminary data.</text>
</comment>
<organism evidence="8 9">
    <name type="scientific">Pseudonocardia yunnanensis</name>
    <dbReference type="NCBI Taxonomy" id="58107"/>
    <lineage>
        <taxon>Bacteria</taxon>
        <taxon>Bacillati</taxon>
        <taxon>Actinomycetota</taxon>
        <taxon>Actinomycetes</taxon>
        <taxon>Pseudonocardiales</taxon>
        <taxon>Pseudonocardiaceae</taxon>
        <taxon>Pseudonocardia</taxon>
    </lineage>
</organism>
<dbReference type="Gene3D" id="1.10.1740.10">
    <property type="match status" value="1"/>
</dbReference>
<dbReference type="InterPro" id="IPR039425">
    <property type="entry name" value="RNA_pol_sigma-70-like"/>
</dbReference>
<dbReference type="InterPro" id="IPR014284">
    <property type="entry name" value="RNA_pol_sigma-70_dom"/>
</dbReference>
<reference evidence="9" key="1">
    <citation type="journal article" date="2019" name="Int. J. Syst. Evol. Microbiol.">
        <title>The Global Catalogue of Microorganisms (GCM) 10K type strain sequencing project: providing services to taxonomists for standard genome sequencing and annotation.</title>
        <authorList>
            <consortium name="The Broad Institute Genomics Platform"/>
            <consortium name="The Broad Institute Genome Sequencing Center for Infectious Disease"/>
            <person name="Wu L."/>
            <person name="Ma J."/>
        </authorList>
    </citation>
    <scope>NUCLEOTIDE SEQUENCE [LARGE SCALE GENOMIC DNA]</scope>
    <source>
        <strain evidence="9">CCM 7043</strain>
    </source>
</reference>
<feature type="domain" description="RNA polymerase sigma factor 70 region 4 type 2" evidence="7">
    <location>
        <begin position="107"/>
        <end position="157"/>
    </location>
</feature>
<evidence type="ECO:0000259" key="7">
    <source>
        <dbReference type="Pfam" id="PF08281"/>
    </source>
</evidence>
<dbReference type="PANTHER" id="PTHR43133:SF52">
    <property type="entry name" value="ECF RNA POLYMERASE SIGMA FACTOR SIGL"/>
    <property type="match status" value="1"/>
</dbReference>
<dbReference type="InterPro" id="IPR013324">
    <property type="entry name" value="RNA_pol_sigma_r3/r4-like"/>
</dbReference>
<proteinExistence type="inferred from homology"/>
<evidence type="ECO:0000256" key="3">
    <source>
        <dbReference type="ARBA" id="ARBA00023082"/>
    </source>
</evidence>
<evidence type="ECO:0000259" key="6">
    <source>
        <dbReference type="Pfam" id="PF04542"/>
    </source>
</evidence>
<keyword evidence="9" id="KW-1185">Reference proteome</keyword>
<dbReference type="Pfam" id="PF08281">
    <property type="entry name" value="Sigma70_r4_2"/>
    <property type="match status" value="1"/>
</dbReference>
<evidence type="ECO:0000256" key="1">
    <source>
        <dbReference type="ARBA" id="ARBA00010641"/>
    </source>
</evidence>
<dbReference type="NCBIfam" id="TIGR02937">
    <property type="entry name" value="sigma70-ECF"/>
    <property type="match status" value="1"/>
</dbReference>
<dbReference type="SUPFAM" id="SSF88659">
    <property type="entry name" value="Sigma3 and sigma4 domains of RNA polymerase sigma factors"/>
    <property type="match status" value="1"/>
</dbReference>
<keyword evidence="2" id="KW-0805">Transcription regulation</keyword>
<keyword evidence="4" id="KW-0238">DNA-binding</keyword>
<dbReference type="SUPFAM" id="SSF88946">
    <property type="entry name" value="Sigma2 domain of RNA polymerase sigma factors"/>
    <property type="match status" value="1"/>
</dbReference>
<dbReference type="InterPro" id="IPR013249">
    <property type="entry name" value="RNA_pol_sigma70_r4_t2"/>
</dbReference>
<dbReference type="Pfam" id="PF04542">
    <property type="entry name" value="Sigma70_r2"/>
    <property type="match status" value="1"/>
</dbReference>
<feature type="domain" description="RNA polymerase sigma-70 region 2" evidence="6">
    <location>
        <begin position="14"/>
        <end position="73"/>
    </location>
</feature>
<dbReference type="InterPro" id="IPR013325">
    <property type="entry name" value="RNA_pol_sigma_r2"/>
</dbReference>
<dbReference type="Proteomes" id="UP001597114">
    <property type="component" value="Unassembled WGS sequence"/>
</dbReference>
<accession>A0ABW4F0W9</accession>
<dbReference type="RefSeq" id="WP_344722377.1">
    <property type="nucleotide sequence ID" value="NZ_BAAAUS010000012.1"/>
</dbReference>
<evidence type="ECO:0000256" key="5">
    <source>
        <dbReference type="ARBA" id="ARBA00023163"/>
    </source>
</evidence>
<sequence>MATGAAYPDWEAVYRDNVDRIYRLMYGKVGNRPDAEDLTTEVFLAALRPLRMSASVGEVRAYLLATARTVLAGYWQRTLGQEVTTLDDEHVSAVFAGPPVPSSAPRRISMILAALPDQYRRILELRFLDSCSVREAAAALGVSLANAKVLQHRALRRAAQLAQEVDR</sequence>
<evidence type="ECO:0000313" key="8">
    <source>
        <dbReference type="EMBL" id="MFD1521468.1"/>
    </source>
</evidence>
<keyword evidence="3" id="KW-0731">Sigma factor</keyword>
<evidence type="ECO:0000256" key="4">
    <source>
        <dbReference type="ARBA" id="ARBA00023125"/>
    </source>
</evidence>
<name>A0ABW4F0W9_9PSEU</name>
<keyword evidence="5" id="KW-0804">Transcription</keyword>
<dbReference type="EMBL" id="JBHUCO010000036">
    <property type="protein sequence ID" value="MFD1521468.1"/>
    <property type="molecule type" value="Genomic_DNA"/>
</dbReference>
<evidence type="ECO:0000313" key="9">
    <source>
        <dbReference type="Proteomes" id="UP001597114"/>
    </source>
</evidence>
<protein>
    <submittedName>
        <fullName evidence="8">RNA polymerase sigma factor</fullName>
    </submittedName>
</protein>
<dbReference type="CDD" id="cd06171">
    <property type="entry name" value="Sigma70_r4"/>
    <property type="match status" value="1"/>
</dbReference>
<dbReference type="InterPro" id="IPR036388">
    <property type="entry name" value="WH-like_DNA-bd_sf"/>
</dbReference>
<dbReference type="InterPro" id="IPR007627">
    <property type="entry name" value="RNA_pol_sigma70_r2"/>
</dbReference>
<comment type="similarity">
    <text evidence="1">Belongs to the sigma-70 factor family. ECF subfamily.</text>
</comment>